<evidence type="ECO:0000313" key="6">
    <source>
        <dbReference type="EMBL" id="KAJ7775332.1"/>
    </source>
</evidence>
<reference evidence="6" key="1">
    <citation type="submission" date="2023-03" db="EMBL/GenBank/DDBJ databases">
        <title>Massive genome expansion in bonnet fungi (Mycena s.s.) driven by repeated elements and novel gene families across ecological guilds.</title>
        <authorList>
            <consortium name="Lawrence Berkeley National Laboratory"/>
            <person name="Harder C.B."/>
            <person name="Miyauchi S."/>
            <person name="Viragh M."/>
            <person name="Kuo A."/>
            <person name="Thoen E."/>
            <person name="Andreopoulos B."/>
            <person name="Lu D."/>
            <person name="Skrede I."/>
            <person name="Drula E."/>
            <person name="Henrissat B."/>
            <person name="Morin E."/>
            <person name="Kohler A."/>
            <person name="Barry K."/>
            <person name="LaButti K."/>
            <person name="Morin E."/>
            <person name="Salamov A."/>
            <person name="Lipzen A."/>
            <person name="Mereny Z."/>
            <person name="Hegedus B."/>
            <person name="Baldrian P."/>
            <person name="Stursova M."/>
            <person name="Weitz H."/>
            <person name="Taylor A."/>
            <person name="Grigoriev I.V."/>
            <person name="Nagy L.G."/>
            <person name="Martin F."/>
            <person name="Kauserud H."/>
        </authorList>
    </citation>
    <scope>NUCLEOTIDE SEQUENCE</scope>
    <source>
        <strain evidence="6">CBHHK182m</strain>
    </source>
</reference>
<evidence type="ECO:0000313" key="7">
    <source>
        <dbReference type="Proteomes" id="UP001215598"/>
    </source>
</evidence>
<dbReference type="PANTHER" id="PTHR10237">
    <property type="entry name" value="DEFORMED EPIDERMAL AUTOREGULATORY FACTOR 1 HOMOLOG SUPPRESSIN"/>
    <property type="match status" value="1"/>
</dbReference>
<gene>
    <name evidence="6" type="ORF">B0H16DRAFT_1506984</name>
</gene>
<evidence type="ECO:0000256" key="3">
    <source>
        <dbReference type="ARBA" id="ARBA00022833"/>
    </source>
</evidence>
<keyword evidence="1" id="KW-0479">Metal-binding</keyword>
<evidence type="ECO:0000256" key="2">
    <source>
        <dbReference type="ARBA" id="ARBA00022771"/>
    </source>
</evidence>
<accession>A0AAD7K286</accession>
<evidence type="ECO:0000256" key="1">
    <source>
        <dbReference type="ARBA" id="ARBA00022723"/>
    </source>
</evidence>
<sequence length="228" mass="26186">MPPQLTEMCENCTEYRTDLRRCSGCGIVRYCSKECQKAHWKEHKPHCVLNAEMAKKSEDLGSDYSIRLKAIGKWCDAFSIPIGIASASALDIMNHPGHLDEFVLVIYVDFIPGAKPPYTFDVVDAEIIPLDILRARALQVSQQQLELFERNLAPRPGVLRVLLLDRRFPWSYTTPFVPPRDIAQCLRDPLWFEHLQMFVTHPGHPVRPRERAPMPDIDLLDARLKHFA</sequence>
<dbReference type="SUPFAM" id="SSF144232">
    <property type="entry name" value="HIT/MYND zinc finger-like"/>
    <property type="match status" value="1"/>
</dbReference>
<dbReference type="PROSITE" id="PS50865">
    <property type="entry name" value="ZF_MYND_2"/>
    <property type="match status" value="1"/>
</dbReference>
<dbReference type="EMBL" id="JARKIB010000010">
    <property type="protein sequence ID" value="KAJ7775332.1"/>
    <property type="molecule type" value="Genomic_DNA"/>
</dbReference>
<dbReference type="Pfam" id="PF01753">
    <property type="entry name" value="zf-MYND"/>
    <property type="match status" value="1"/>
</dbReference>
<evidence type="ECO:0000256" key="4">
    <source>
        <dbReference type="PROSITE-ProRule" id="PRU00134"/>
    </source>
</evidence>
<dbReference type="InterPro" id="IPR024119">
    <property type="entry name" value="TF_DEAF-1"/>
</dbReference>
<proteinExistence type="predicted"/>
<evidence type="ECO:0000259" key="5">
    <source>
        <dbReference type="PROSITE" id="PS50865"/>
    </source>
</evidence>
<protein>
    <recommendedName>
        <fullName evidence="5">MYND-type domain-containing protein</fullName>
    </recommendedName>
</protein>
<dbReference type="PANTHER" id="PTHR10237:SF14">
    <property type="entry name" value="MYND-TYPE DOMAIN-CONTAINING PROTEIN"/>
    <property type="match status" value="1"/>
</dbReference>
<dbReference type="AlphaFoldDB" id="A0AAD7K286"/>
<dbReference type="GO" id="GO:0008270">
    <property type="term" value="F:zinc ion binding"/>
    <property type="evidence" value="ECO:0007669"/>
    <property type="project" value="UniProtKB-KW"/>
</dbReference>
<dbReference type="InterPro" id="IPR002893">
    <property type="entry name" value="Znf_MYND"/>
</dbReference>
<comment type="caution">
    <text evidence="6">The sequence shown here is derived from an EMBL/GenBank/DDBJ whole genome shotgun (WGS) entry which is preliminary data.</text>
</comment>
<organism evidence="6 7">
    <name type="scientific">Mycena metata</name>
    <dbReference type="NCBI Taxonomy" id="1033252"/>
    <lineage>
        <taxon>Eukaryota</taxon>
        <taxon>Fungi</taxon>
        <taxon>Dikarya</taxon>
        <taxon>Basidiomycota</taxon>
        <taxon>Agaricomycotina</taxon>
        <taxon>Agaricomycetes</taxon>
        <taxon>Agaricomycetidae</taxon>
        <taxon>Agaricales</taxon>
        <taxon>Marasmiineae</taxon>
        <taxon>Mycenaceae</taxon>
        <taxon>Mycena</taxon>
    </lineage>
</organism>
<dbReference type="GO" id="GO:0000981">
    <property type="term" value="F:DNA-binding transcription factor activity, RNA polymerase II-specific"/>
    <property type="evidence" value="ECO:0007669"/>
    <property type="project" value="TreeGrafter"/>
</dbReference>
<keyword evidence="2 4" id="KW-0863">Zinc-finger</keyword>
<dbReference type="Proteomes" id="UP001215598">
    <property type="component" value="Unassembled WGS sequence"/>
</dbReference>
<dbReference type="GO" id="GO:0005634">
    <property type="term" value="C:nucleus"/>
    <property type="evidence" value="ECO:0007669"/>
    <property type="project" value="TreeGrafter"/>
</dbReference>
<dbReference type="PROSITE" id="PS01360">
    <property type="entry name" value="ZF_MYND_1"/>
    <property type="match status" value="1"/>
</dbReference>
<keyword evidence="3" id="KW-0862">Zinc</keyword>
<name>A0AAD7K286_9AGAR</name>
<feature type="domain" description="MYND-type" evidence="5">
    <location>
        <begin position="9"/>
        <end position="47"/>
    </location>
</feature>
<keyword evidence="7" id="KW-1185">Reference proteome</keyword>
<dbReference type="Gene3D" id="6.10.140.2220">
    <property type="match status" value="1"/>
</dbReference>